<dbReference type="OrthoDB" id="2189254at2759"/>
<name>A0A1E5RML6_9ASCO</name>
<evidence type="ECO:0000313" key="2">
    <source>
        <dbReference type="Proteomes" id="UP000095605"/>
    </source>
</evidence>
<dbReference type="EMBL" id="LPNL01000004">
    <property type="protein sequence ID" value="OEJ88151.1"/>
    <property type="molecule type" value="Genomic_DNA"/>
</dbReference>
<reference evidence="2" key="1">
    <citation type="journal article" date="2016" name="Genome Announc.">
        <title>Genome sequences of three species of Hanseniaspora isolated from spontaneous wine fermentations.</title>
        <authorList>
            <person name="Sternes P.R."/>
            <person name="Lee D."/>
            <person name="Kutyna D.R."/>
            <person name="Borneman A.R."/>
        </authorList>
    </citation>
    <scope>NUCLEOTIDE SEQUENCE [LARGE SCALE GENOMIC DNA]</scope>
    <source>
        <strain evidence="2">AWRI3578</strain>
    </source>
</reference>
<accession>A0A1E5RML6</accession>
<dbReference type="InterPro" id="IPR042042">
    <property type="entry name" value="Tip20p_domB"/>
</dbReference>
<protein>
    <submittedName>
        <fullName evidence="1">Uncharacterized protein</fullName>
    </submittedName>
</protein>
<dbReference type="Gene3D" id="1.20.58.1420">
    <property type="entry name" value="Dsl1p vesicle tethering complex, Tip20p subunit, domain B"/>
    <property type="match status" value="1"/>
</dbReference>
<comment type="caution">
    <text evidence="1">The sequence shown here is derived from an EMBL/GenBank/DDBJ whole genome shotgun (WGS) entry which is preliminary data.</text>
</comment>
<gene>
    <name evidence="1" type="ORF">AWRI3578_g2023</name>
</gene>
<dbReference type="Gene3D" id="1.10.357.100">
    <property type="entry name" value="Dsl1p vesicle tethering complex, Tip20p subunit, domain C"/>
    <property type="match status" value="1"/>
</dbReference>
<sequence length="445" mass="52960">MNDELIDQYTDVLNKIKWDTNNFKISSESIEKLKELNNDVNFNSIDCFIKSFKIKYTYLFTKNNDIPATIKYIKEYIYNNLPKYLYLVTLGLNNYNTDLFIEDFIHGIIDICKKKLINISQENVMDIVDLDLYFNNEYSISVNLVNEIDFDVINKWINFEIVLINDNYLKNFDNDYFYNVESGNDLITYLTKLLKYFSSFLLLKNDNILILKYQLKIFQKIILNLIFRYRQNITVNQSNDSIALLKNIIVIYDYLLTLTKDQIVININKDFKKLNNDDDTISLLEGELIEYKKMIIRFFNNNVVAFLKTNINREIAFCIQNYSDDNAWNDFLRKNKSTMESIGKVLANNNLLTCYYFKIVYINTSLILKKIINNIVLNGKIDKEMIEKLKLHVHSFSYFEEIIEYNKFMDYLTLIESIHNDIDINNIKFNFLNKSEIREVINAYT</sequence>
<dbReference type="Proteomes" id="UP000095605">
    <property type="component" value="Unassembled WGS sequence"/>
</dbReference>
<keyword evidence="2" id="KW-1185">Reference proteome</keyword>
<proteinExistence type="predicted"/>
<dbReference type="InterPro" id="IPR042043">
    <property type="entry name" value="Tip20p_domC"/>
</dbReference>
<organism evidence="1 2">
    <name type="scientific">Hanseniaspora opuntiae</name>
    <dbReference type="NCBI Taxonomy" id="211096"/>
    <lineage>
        <taxon>Eukaryota</taxon>
        <taxon>Fungi</taxon>
        <taxon>Dikarya</taxon>
        <taxon>Ascomycota</taxon>
        <taxon>Saccharomycotina</taxon>
        <taxon>Saccharomycetes</taxon>
        <taxon>Saccharomycodales</taxon>
        <taxon>Saccharomycodaceae</taxon>
        <taxon>Hanseniaspora</taxon>
    </lineage>
</organism>
<evidence type="ECO:0000313" key="1">
    <source>
        <dbReference type="EMBL" id="OEJ88151.1"/>
    </source>
</evidence>
<dbReference type="AlphaFoldDB" id="A0A1E5RML6"/>